<protein>
    <submittedName>
        <fullName evidence="2">CLUMA_CG006146, isoform A</fullName>
    </submittedName>
</protein>
<evidence type="ECO:0000313" key="2">
    <source>
        <dbReference type="EMBL" id="CRK92598.1"/>
    </source>
</evidence>
<gene>
    <name evidence="2" type="ORF">CLUMA_CG006146</name>
</gene>
<evidence type="ECO:0000313" key="3">
    <source>
        <dbReference type="Proteomes" id="UP000183832"/>
    </source>
</evidence>
<feature type="region of interest" description="Disordered" evidence="1">
    <location>
        <begin position="1"/>
        <end position="20"/>
    </location>
</feature>
<evidence type="ECO:0000256" key="1">
    <source>
        <dbReference type="SAM" id="MobiDB-lite"/>
    </source>
</evidence>
<accession>A0A1J1I181</accession>
<reference evidence="2 3" key="1">
    <citation type="submission" date="2015-04" db="EMBL/GenBank/DDBJ databases">
        <authorList>
            <person name="Syromyatnikov M.Y."/>
            <person name="Popov V.N."/>
        </authorList>
    </citation>
    <scope>NUCLEOTIDE SEQUENCE [LARGE SCALE GENOMIC DNA]</scope>
</reference>
<feature type="compositionally biased region" description="Basic and acidic residues" evidence="1">
    <location>
        <begin position="1"/>
        <end position="17"/>
    </location>
</feature>
<proteinExistence type="predicted"/>
<organism evidence="2 3">
    <name type="scientific">Clunio marinus</name>
    <dbReference type="NCBI Taxonomy" id="568069"/>
    <lineage>
        <taxon>Eukaryota</taxon>
        <taxon>Metazoa</taxon>
        <taxon>Ecdysozoa</taxon>
        <taxon>Arthropoda</taxon>
        <taxon>Hexapoda</taxon>
        <taxon>Insecta</taxon>
        <taxon>Pterygota</taxon>
        <taxon>Neoptera</taxon>
        <taxon>Endopterygota</taxon>
        <taxon>Diptera</taxon>
        <taxon>Nematocera</taxon>
        <taxon>Chironomoidea</taxon>
        <taxon>Chironomidae</taxon>
        <taxon>Clunio</taxon>
    </lineage>
</organism>
<name>A0A1J1I181_9DIPT</name>
<dbReference type="AlphaFoldDB" id="A0A1J1I181"/>
<sequence length="32" mass="3754">MLNKNKINENEHDEQNRKVGPAVHELVELIIE</sequence>
<keyword evidence="3" id="KW-1185">Reference proteome</keyword>
<dbReference type="EMBL" id="CVRI01000032">
    <property type="protein sequence ID" value="CRK92598.1"/>
    <property type="molecule type" value="Genomic_DNA"/>
</dbReference>
<dbReference type="Proteomes" id="UP000183832">
    <property type="component" value="Unassembled WGS sequence"/>
</dbReference>